<reference evidence="7 8" key="1">
    <citation type="submission" date="2019-02" db="EMBL/GenBank/DDBJ databases">
        <title>Deep-cultivation of Planctomycetes and their phenomic and genomic characterization uncovers novel biology.</title>
        <authorList>
            <person name="Wiegand S."/>
            <person name="Jogler M."/>
            <person name="Boedeker C."/>
            <person name="Pinto D."/>
            <person name="Vollmers J."/>
            <person name="Rivas-Marin E."/>
            <person name="Kohn T."/>
            <person name="Peeters S.H."/>
            <person name="Heuer A."/>
            <person name="Rast P."/>
            <person name="Oberbeckmann S."/>
            <person name="Bunk B."/>
            <person name="Jeske O."/>
            <person name="Meyerdierks A."/>
            <person name="Storesund J.E."/>
            <person name="Kallscheuer N."/>
            <person name="Luecker S."/>
            <person name="Lage O.M."/>
            <person name="Pohl T."/>
            <person name="Merkel B.J."/>
            <person name="Hornburger P."/>
            <person name="Mueller R.-W."/>
            <person name="Bruemmer F."/>
            <person name="Labrenz M."/>
            <person name="Spormann A.M."/>
            <person name="Op Den Camp H."/>
            <person name="Overmann J."/>
            <person name="Amann R."/>
            <person name="Jetten M.S.M."/>
            <person name="Mascher T."/>
            <person name="Medema M.H."/>
            <person name="Devos D.P."/>
            <person name="Kaster A.-K."/>
            <person name="Ovreas L."/>
            <person name="Rohde M."/>
            <person name="Galperin M.Y."/>
            <person name="Jogler C."/>
        </authorList>
    </citation>
    <scope>NUCLEOTIDE SEQUENCE [LARGE SCALE GENOMIC DNA]</scope>
    <source>
        <strain evidence="7 8">Pla144</strain>
    </source>
</reference>
<dbReference type="Gene3D" id="3.30.750.44">
    <property type="match status" value="1"/>
</dbReference>
<dbReference type="SMART" id="SM00245">
    <property type="entry name" value="TSPc"/>
    <property type="match status" value="1"/>
</dbReference>
<dbReference type="InterPro" id="IPR004447">
    <property type="entry name" value="Peptidase_S41A"/>
</dbReference>
<dbReference type="GO" id="GO:0004175">
    <property type="term" value="F:endopeptidase activity"/>
    <property type="evidence" value="ECO:0007669"/>
    <property type="project" value="TreeGrafter"/>
</dbReference>
<evidence type="ECO:0000256" key="1">
    <source>
        <dbReference type="ARBA" id="ARBA00009179"/>
    </source>
</evidence>
<dbReference type="Pfam" id="PF03572">
    <property type="entry name" value="Peptidase_S41"/>
    <property type="match status" value="1"/>
</dbReference>
<keyword evidence="8" id="KW-1185">Reference proteome</keyword>
<dbReference type="InterPro" id="IPR001478">
    <property type="entry name" value="PDZ"/>
</dbReference>
<evidence type="ECO:0000256" key="3">
    <source>
        <dbReference type="ARBA" id="ARBA00022801"/>
    </source>
</evidence>
<dbReference type="Gene3D" id="3.90.226.10">
    <property type="entry name" value="2-enoyl-CoA Hydratase, Chain A, domain 1"/>
    <property type="match status" value="1"/>
</dbReference>
<dbReference type="Pfam" id="PF17820">
    <property type="entry name" value="PDZ_6"/>
    <property type="match status" value="1"/>
</dbReference>
<evidence type="ECO:0000313" key="7">
    <source>
        <dbReference type="EMBL" id="TWU30055.1"/>
    </source>
</evidence>
<dbReference type="Proteomes" id="UP000318437">
    <property type="component" value="Unassembled WGS sequence"/>
</dbReference>
<evidence type="ECO:0000256" key="2">
    <source>
        <dbReference type="ARBA" id="ARBA00022670"/>
    </source>
</evidence>
<comment type="similarity">
    <text evidence="1 5">Belongs to the peptidase S41A family.</text>
</comment>
<keyword evidence="3 5" id="KW-0378">Hydrolase</keyword>
<evidence type="ECO:0000256" key="4">
    <source>
        <dbReference type="ARBA" id="ARBA00022825"/>
    </source>
</evidence>
<name>A0A5C6D1N8_9BACT</name>
<dbReference type="GO" id="GO:0008236">
    <property type="term" value="F:serine-type peptidase activity"/>
    <property type="evidence" value="ECO:0007669"/>
    <property type="project" value="UniProtKB-KW"/>
</dbReference>
<protein>
    <submittedName>
        <fullName evidence="7">Putative CtpA-like serine protease</fullName>
        <ecNumber evidence="7">3.4.21.-</ecNumber>
    </submittedName>
</protein>
<dbReference type="SUPFAM" id="SSF50156">
    <property type="entry name" value="PDZ domain-like"/>
    <property type="match status" value="1"/>
</dbReference>
<dbReference type="CDD" id="cd07560">
    <property type="entry name" value="Peptidase_S41_CPP"/>
    <property type="match status" value="1"/>
</dbReference>
<keyword evidence="4 5" id="KW-0720">Serine protease</keyword>
<dbReference type="InterPro" id="IPR005151">
    <property type="entry name" value="Tail-specific_protease"/>
</dbReference>
<proteinExistence type="inferred from homology"/>
<dbReference type="PANTHER" id="PTHR32060">
    <property type="entry name" value="TAIL-SPECIFIC PROTEASE"/>
    <property type="match status" value="1"/>
</dbReference>
<dbReference type="Gene3D" id="2.30.42.10">
    <property type="match status" value="1"/>
</dbReference>
<dbReference type="NCBIfam" id="TIGR00225">
    <property type="entry name" value="prc"/>
    <property type="match status" value="1"/>
</dbReference>
<dbReference type="CDD" id="cd06782">
    <property type="entry name" value="cpPDZ_CPP-like"/>
    <property type="match status" value="1"/>
</dbReference>
<keyword evidence="2 5" id="KW-0645">Protease</keyword>
<dbReference type="AlphaFoldDB" id="A0A5C6D1N8"/>
<accession>A0A5C6D1N8</accession>
<gene>
    <name evidence="7" type="ORF">Pla144_08410</name>
</gene>
<organism evidence="7 8">
    <name type="scientific">Bythopirellula polymerisocia</name>
    <dbReference type="NCBI Taxonomy" id="2528003"/>
    <lineage>
        <taxon>Bacteria</taxon>
        <taxon>Pseudomonadati</taxon>
        <taxon>Planctomycetota</taxon>
        <taxon>Planctomycetia</taxon>
        <taxon>Pirellulales</taxon>
        <taxon>Lacipirellulaceae</taxon>
        <taxon>Bythopirellula</taxon>
    </lineage>
</organism>
<dbReference type="GO" id="GO:0030288">
    <property type="term" value="C:outer membrane-bounded periplasmic space"/>
    <property type="evidence" value="ECO:0007669"/>
    <property type="project" value="TreeGrafter"/>
</dbReference>
<dbReference type="EMBL" id="SJPS01000001">
    <property type="protein sequence ID" value="TWU30055.1"/>
    <property type="molecule type" value="Genomic_DNA"/>
</dbReference>
<evidence type="ECO:0000256" key="5">
    <source>
        <dbReference type="RuleBase" id="RU004404"/>
    </source>
</evidence>
<comment type="caution">
    <text evidence="7">The sequence shown here is derived from an EMBL/GenBank/DDBJ whole genome shotgun (WGS) entry which is preliminary data.</text>
</comment>
<dbReference type="SMART" id="SM00228">
    <property type="entry name" value="PDZ"/>
    <property type="match status" value="1"/>
</dbReference>
<dbReference type="PROSITE" id="PS50106">
    <property type="entry name" value="PDZ"/>
    <property type="match status" value="1"/>
</dbReference>
<dbReference type="InterPro" id="IPR029045">
    <property type="entry name" value="ClpP/crotonase-like_dom_sf"/>
</dbReference>
<dbReference type="GO" id="GO:0006508">
    <property type="term" value="P:proteolysis"/>
    <property type="evidence" value="ECO:0007669"/>
    <property type="project" value="UniProtKB-KW"/>
</dbReference>
<dbReference type="SUPFAM" id="SSF52096">
    <property type="entry name" value="ClpP/crotonase"/>
    <property type="match status" value="1"/>
</dbReference>
<dbReference type="EC" id="3.4.21.-" evidence="7"/>
<evidence type="ECO:0000313" key="8">
    <source>
        <dbReference type="Proteomes" id="UP000318437"/>
    </source>
</evidence>
<feature type="domain" description="PDZ" evidence="6">
    <location>
        <begin position="273"/>
        <end position="332"/>
    </location>
</feature>
<dbReference type="PANTHER" id="PTHR32060:SF30">
    <property type="entry name" value="CARBOXY-TERMINAL PROCESSING PROTEASE CTPA"/>
    <property type="match status" value="1"/>
</dbReference>
<dbReference type="GO" id="GO:0007165">
    <property type="term" value="P:signal transduction"/>
    <property type="evidence" value="ECO:0007669"/>
    <property type="project" value="TreeGrafter"/>
</dbReference>
<dbReference type="InterPro" id="IPR036034">
    <property type="entry name" value="PDZ_sf"/>
</dbReference>
<sequence>MQIRHNLELQNLEIHPSKESTESRGNWSRRMAATLVAVFFFAGSLLVSPATAQVSRGGEPVTIVPKALPANSISSVLDRGRQLETNRRWGEALSHYEDALREHRDNETLQQHHDLAKLHYSVERRYHDHSFLQSISTLNRDQALSLYAELLQKTNSHYVANPPWRKLSVRGASAIDLALTDPGFLAANNVQLSSDQLAQLRKEIYQLLGQRSLQSSRDLITFATEVSRLAEVRAGLTPTATVLEFVTAAAEGLDDYSSFLTADQLRETYSQIEGNFVGLGVELKAENGALLIVRVIPGSPAERAGILDQDRIVAVDGKSTAELSTDEAASMLTGVEGSFVRVTVYSPSKEPRVLNIRREHVNVPSLENPKIVDTDFGIAYVRVPAFQKTTSRDLETALWDLHRQGMRSLILDLRGNPGGLLTASVELADKFLTEGNIVSTRGRSPQEDFNYTAHYGGTWRVPLVVLIDGDSASASEIFAAAIKDNNRGTIVGSTSFGKGSVQGIFPLGFAGAGIRLTTAKFYSPNGTPISYRGVEPHEKVQVVAKPVLERIDLANQEKSDLVLQAGIQAARSRLATPVARPSTVR</sequence>
<dbReference type="InterPro" id="IPR041489">
    <property type="entry name" value="PDZ_6"/>
</dbReference>
<evidence type="ECO:0000259" key="6">
    <source>
        <dbReference type="PROSITE" id="PS50106"/>
    </source>
</evidence>